<protein>
    <submittedName>
        <fullName evidence="2">Uncharacterized protein</fullName>
    </submittedName>
</protein>
<name>A0A6J5PHX8_9CAUD</name>
<dbReference type="EMBL" id="LR797240">
    <property type="protein sequence ID" value="CAB4195961.1"/>
    <property type="molecule type" value="Genomic_DNA"/>
</dbReference>
<sequence length="96" mass="10484">MAKQPSKDLAARLSQPVPSPYANRCSIGHVLKKVSPEEREALDIALGHVSNALSTSSTMSSGYTTRWLADVLEEFGHKVSDRMIRRHAKGECSCDA</sequence>
<organism evidence="2">
    <name type="scientific">uncultured Caudovirales phage</name>
    <dbReference type="NCBI Taxonomy" id="2100421"/>
    <lineage>
        <taxon>Viruses</taxon>
        <taxon>Duplodnaviria</taxon>
        <taxon>Heunggongvirae</taxon>
        <taxon>Uroviricota</taxon>
        <taxon>Caudoviricetes</taxon>
        <taxon>Peduoviridae</taxon>
        <taxon>Maltschvirus</taxon>
        <taxon>Maltschvirus maltsch</taxon>
    </lineage>
</organism>
<dbReference type="EMBL" id="LR796845">
    <property type="protein sequence ID" value="CAB4169516.1"/>
    <property type="molecule type" value="Genomic_DNA"/>
</dbReference>
<evidence type="ECO:0000313" key="1">
    <source>
        <dbReference type="EMBL" id="CAB4144566.1"/>
    </source>
</evidence>
<dbReference type="EMBL" id="LR796438">
    <property type="protein sequence ID" value="CAB4144566.1"/>
    <property type="molecule type" value="Genomic_DNA"/>
</dbReference>
<gene>
    <name evidence="3" type="ORF">UFOVP1296_47</name>
    <name evidence="1" type="ORF">UFOVP471_47</name>
    <name evidence="2" type="ORF">UFOVP890_47</name>
</gene>
<reference evidence="2" key="1">
    <citation type="submission" date="2020-05" db="EMBL/GenBank/DDBJ databases">
        <authorList>
            <person name="Chiriac C."/>
            <person name="Salcher M."/>
            <person name="Ghai R."/>
            <person name="Kavagutti S V."/>
        </authorList>
    </citation>
    <scope>NUCLEOTIDE SEQUENCE</scope>
</reference>
<evidence type="ECO:0000313" key="3">
    <source>
        <dbReference type="EMBL" id="CAB4195961.1"/>
    </source>
</evidence>
<evidence type="ECO:0000313" key="2">
    <source>
        <dbReference type="EMBL" id="CAB4169516.1"/>
    </source>
</evidence>
<accession>A0A6J5PHX8</accession>
<proteinExistence type="predicted"/>